<reference evidence="6 7" key="1">
    <citation type="submission" date="2016-12" db="EMBL/GenBank/DDBJ databases">
        <title>The draft genome sequence of Actinophytocola xinjiangensis.</title>
        <authorList>
            <person name="Wang W."/>
            <person name="Yuan L."/>
        </authorList>
    </citation>
    <scope>NUCLEOTIDE SEQUENCE [LARGE SCALE GENOMIC DNA]</scope>
    <source>
        <strain evidence="6 7">CGMCC 4.4663</strain>
    </source>
</reference>
<feature type="domain" description="Enoyl reductase (ER)" evidence="5">
    <location>
        <begin position="10"/>
        <end position="353"/>
    </location>
</feature>
<dbReference type="SUPFAM" id="SSF50129">
    <property type="entry name" value="GroES-like"/>
    <property type="match status" value="1"/>
</dbReference>
<dbReference type="InterPro" id="IPR050129">
    <property type="entry name" value="Zn_alcohol_dh"/>
</dbReference>
<dbReference type="PANTHER" id="PTHR43401:SF2">
    <property type="entry name" value="L-THREONINE 3-DEHYDROGENASE"/>
    <property type="match status" value="1"/>
</dbReference>
<dbReference type="OrthoDB" id="9797931at2"/>
<dbReference type="AlphaFoldDB" id="A0A7Z1AYQ3"/>
<comment type="cofactor">
    <cofactor evidence="1">
        <name>Zn(2+)</name>
        <dbReference type="ChEBI" id="CHEBI:29105"/>
    </cofactor>
</comment>
<protein>
    <recommendedName>
        <fullName evidence="5">Enoyl reductase (ER) domain-containing protein</fullName>
    </recommendedName>
</protein>
<dbReference type="Pfam" id="PF08240">
    <property type="entry name" value="ADH_N"/>
    <property type="match status" value="1"/>
</dbReference>
<dbReference type="SMART" id="SM00829">
    <property type="entry name" value="PKS_ER"/>
    <property type="match status" value="1"/>
</dbReference>
<keyword evidence="4" id="KW-0560">Oxidoreductase</keyword>
<evidence type="ECO:0000256" key="4">
    <source>
        <dbReference type="ARBA" id="ARBA00023002"/>
    </source>
</evidence>
<proteinExistence type="predicted"/>
<dbReference type="InterPro" id="IPR011032">
    <property type="entry name" value="GroES-like_sf"/>
</dbReference>
<dbReference type="GO" id="GO:0016491">
    <property type="term" value="F:oxidoreductase activity"/>
    <property type="evidence" value="ECO:0007669"/>
    <property type="project" value="UniProtKB-KW"/>
</dbReference>
<dbReference type="InterPro" id="IPR036291">
    <property type="entry name" value="NAD(P)-bd_dom_sf"/>
</dbReference>
<accession>A0A7Z1AYQ3</accession>
<dbReference type="Gene3D" id="3.90.180.10">
    <property type="entry name" value="Medium-chain alcohol dehydrogenases, catalytic domain"/>
    <property type="match status" value="1"/>
</dbReference>
<evidence type="ECO:0000256" key="2">
    <source>
        <dbReference type="ARBA" id="ARBA00022723"/>
    </source>
</evidence>
<gene>
    <name evidence="6" type="ORF">BLA60_08580</name>
</gene>
<dbReference type="Proteomes" id="UP000185696">
    <property type="component" value="Unassembled WGS sequence"/>
</dbReference>
<dbReference type="SUPFAM" id="SSF51735">
    <property type="entry name" value="NAD(P)-binding Rossmann-fold domains"/>
    <property type="match status" value="1"/>
</dbReference>
<keyword evidence="2" id="KW-0479">Metal-binding</keyword>
<sequence length="365" mass="38512">MKSRAAVTVGDREIELRTVAVPDRPPRGGALLRVTANGLCGSDYDLYSGHLREASPGLVPLPLVSGHEMVGVLERVDPEAAEKWAVSPGDRVVVDPAVRCGQCLDCRSTTDNRCRDLLRYSTMPLSRGSGLWGGNAEYMELLPGTLVVPVPDALSDEDAALYNPLGNAIHWLVTVAAVRPGDSVLILGAGQRGFACSAVAHNAGAARVIVTGLERDQVKAPLLARFGADTLLDAESADTVAQVMDLTGGAGVDVVVDTVPGTATSTRDGLACLRRGGRMVVAGIKSGAMDGLDINAITLRELVVRGVFGSSTFGVRRAVQMLTEARYPFAELHSHRFALEDLDEALRVLGGEVPGERPLHLTIVP</sequence>
<comment type="caution">
    <text evidence="6">The sequence shown here is derived from an EMBL/GenBank/DDBJ whole genome shotgun (WGS) entry which is preliminary data.</text>
</comment>
<dbReference type="InterPro" id="IPR020843">
    <property type="entry name" value="ER"/>
</dbReference>
<dbReference type="InterPro" id="IPR013149">
    <property type="entry name" value="ADH-like_C"/>
</dbReference>
<dbReference type="Pfam" id="PF00107">
    <property type="entry name" value="ADH_zinc_N"/>
    <property type="match status" value="1"/>
</dbReference>
<keyword evidence="7" id="KW-1185">Reference proteome</keyword>
<evidence type="ECO:0000313" key="7">
    <source>
        <dbReference type="Proteomes" id="UP000185696"/>
    </source>
</evidence>
<name>A0A7Z1AYQ3_9PSEU</name>
<dbReference type="EMBL" id="MSIF01000003">
    <property type="protein sequence ID" value="OLF12069.1"/>
    <property type="molecule type" value="Genomic_DNA"/>
</dbReference>
<organism evidence="6 7">
    <name type="scientific">Actinophytocola xinjiangensis</name>
    <dbReference type="NCBI Taxonomy" id="485602"/>
    <lineage>
        <taxon>Bacteria</taxon>
        <taxon>Bacillati</taxon>
        <taxon>Actinomycetota</taxon>
        <taxon>Actinomycetes</taxon>
        <taxon>Pseudonocardiales</taxon>
        <taxon>Pseudonocardiaceae</taxon>
    </lineage>
</organism>
<evidence type="ECO:0000313" key="6">
    <source>
        <dbReference type="EMBL" id="OLF12069.1"/>
    </source>
</evidence>
<keyword evidence="3" id="KW-0862">Zinc</keyword>
<dbReference type="GO" id="GO:0046872">
    <property type="term" value="F:metal ion binding"/>
    <property type="evidence" value="ECO:0007669"/>
    <property type="project" value="UniProtKB-KW"/>
</dbReference>
<dbReference type="RefSeq" id="WP_075132258.1">
    <property type="nucleotide sequence ID" value="NZ_MSIF01000003.1"/>
</dbReference>
<dbReference type="Gene3D" id="3.40.50.720">
    <property type="entry name" value="NAD(P)-binding Rossmann-like Domain"/>
    <property type="match status" value="1"/>
</dbReference>
<dbReference type="InterPro" id="IPR013154">
    <property type="entry name" value="ADH-like_N"/>
</dbReference>
<dbReference type="PANTHER" id="PTHR43401">
    <property type="entry name" value="L-THREONINE 3-DEHYDROGENASE"/>
    <property type="match status" value="1"/>
</dbReference>
<evidence type="ECO:0000259" key="5">
    <source>
        <dbReference type="SMART" id="SM00829"/>
    </source>
</evidence>
<evidence type="ECO:0000256" key="3">
    <source>
        <dbReference type="ARBA" id="ARBA00022833"/>
    </source>
</evidence>
<evidence type="ECO:0000256" key="1">
    <source>
        <dbReference type="ARBA" id="ARBA00001947"/>
    </source>
</evidence>